<evidence type="ECO:0000256" key="3">
    <source>
        <dbReference type="ARBA" id="ARBA00022884"/>
    </source>
</evidence>
<keyword evidence="4" id="KW-0805">Transcription regulation</keyword>
<dbReference type="PANTHER" id="PTHR11078:SF3">
    <property type="entry name" value="ANTITERMINATION NUSB DOMAIN-CONTAINING PROTEIN"/>
    <property type="match status" value="1"/>
</dbReference>
<feature type="domain" description="NusB/RsmB/TIM44" evidence="6">
    <location>
        <begin position="125"/>
        <end position="225"/>
    </location>
</feature>
<comment type="similarity">
    <text evidence="1">Belongs to the NusB family.</text>
</comment>
<reference evidence="7" key="1">
    <citation type="submission" date="2018-05" db="EMBL/GenBank/DDBJ databases">
        <authorList>
            <person name="Lanie J.A."/>
            <person name="Ng W.-L."/>
            <person name="Kazmierczak K.M."/>
            <person name="Andrzejewski T.M."/>
            <person name="Davidsen T.M."/>
            <person name="Wayne K.J."/>
            <person name="Tettelin H."/>
            <person name="Glass J.I."/>
            <person name="Rusch D."/>
            <person name="Podicherti R."/>
            <person name="Tsui H.-C.T."/>
            <person name="Winkler M.E."/>
        </authorList>
    </citation>
    <scope>NUCLEOTIDE SEQUENCE</scope>
</reference>
<dbReference type="SUPFAM" id="SSF48013">
    <property type="entry name" value="NusB-like"/>
    <property type="match status" value="1"/>
</dbReference>
<dbReference type="AlphaFoldDB" id="A0A382QID0"/>
<dbReference type="Pfam" id="PF01029">
    <property type="entry name" value="NusB"/>
    <property type="match status" value="1"/>
</dbReference>
<proteinExistence type="inferred from homology"/>
<evidence type="ECO:0000256" key="1">
    <source>
        <dbReference type="ARBA" id="ARBA00005952"/>
    </source>
</evidence>
<evidence type="ECO:0000313" key="7">
    <source>
        <dbReference type="EMBL" id="SVC84757.1"/>
    </source>
</evidence>
<dbReference type="EMBL" id="UINC01114448">
    <property type="protein sequence ID" value="SVC84757.1"/>
    <property type="molecule type" value="Genomic_DNA"/>
</dbReference>
<dbReference type="Gene3D" id="1.10.940.10">
    <property type="entry name" value="NusB-like"/>
    <property type="match status" value="1"/>
</dbReference>
<dbReference type="InterPro" id="IPR011605">
    <property type="entry name" value="NusB_fam"/>
</dbReference>
<dbReference type="PANTHER" id="PTHR11078">
    <property type="entry name" value="N UTILIZATION SUBSTANCE PROTEIN B-RELATED"/>
    <property type="match status" value="1"/>
</dbReference>
<evidence type="ECO:0000256" key="5">
    <source>
        <dbReference type="ARBA" id="ARBA00023163"/>
    </source>
</evidence>
<evidence type="ECO:0000256" key="2">
    <source>
        <dbReference type="ARBA" id="ARBA00022814"/>
    </source>
</evidence>
<evidence type="ECO:0000256" key="4">
    <source>
        <dbReference type="ARBA" id="ARBA00023015"/>
    </source>
</evidence>
<keyword evidence="2" id="KW-0889">Transcription antitermination</keyword>
<dbReference type="GO" id="GO:0005829">
    <property type="term" value="C:cytosol"/>
    <property type="evidence" value="ECO:0007669"/>
    <property type="project" value="TreeGrafter"/>
</dbReference>
<dbReference type="GO" id="GO:0031564">
    <property type="term" value="P:transcription antitermination"/>
    <property type="evidence" value="ECO:0007669"/>
    <property type="project" value="UniProtKB-KW"/>
</dbReference>
<gene>
    <name evidence="7" type="ORF">METZ01_LOCUS337611</name>
</gene>
<dbReference type="GO" id="GO:0006353">
    <property type="term" value="P:DNA-templated transcription termination"/>
    <property type="evidence" value="ECO:0007669"/>
    <property type="project" value="InterPro"/>
</dbReference>
<dbReference type="InterPro" id="IPR035926">
    <property type="entry name" value="NusB-like_sf"/>
</dbReference>
<evidence type="ECO:0000259" key="6">
    <source>
        <dbReference type="Pfam" id="PF01029"/>
    </source>
</evidence>
<sequence>MMWRTQARAFALQMLYQVEIHQDSSVLDFACFWNQPDTNVSDGFYPLSVFRWLLYGNTSQMKKVQDDFNQKVATVQETFGKREKNHHNPNQELVDLFKNLFWNRTEDGEDDTVEISVHPSGQKREILLKAFEASDNIIDFANLLVQGTIENLVAIDQLIDSASEHWTRDRMPLTDLSALRLATYEMLFLADIPFAVSINEAVELAKIFGTDDSPKFVNGVLDKVKELSSTNHISLNLLEVSSNQNEEKR</sequence>
<dbReference type="GO" id="GO:0003723">
    <property type="term" value="F:RNA binding"/>
    <property type="evidence" value="ECO:0007669"/>
    <property type="project" value="UniProtKB-KW"/>
</dbReference>
<keyword evidence="5" id="KW-0804">Transcription</keyword>
<protein>
    <recommendedName>
        <fullName evidence="6">NusB/RsmB/TIM44 domain-containing protein</fullName>
    </recommendedName>
</protein>
<keyword evidence="3" id="KW-0694">RNA-binding</keyword>
<dbReference type="HAMAP" id="MF_00073">
    <property type="entry name" value="NusB"/>
    <property type="match status" value="1"/>
</dbReference>
<organism evidence="7">
    <name type="scientific">marine metagenome</name>
    <dbReference type="NCBI Taxonomy" id="408172"/>
    <lineage>
        <taxon>unclassified sequences</taxon>
        <taxon>metagenomes</taxon>
        <taxon>ecological metagenomes</taxon>
    </lineage>
</organism>
<dbReference type="NCBIfam" id="TIGR01951">
    <property type="entry name" value="nusB"/>
    <property type="match status" value="1"/>
</dbReference>
<dbReference type="InterPro" id="IPR006027">
    <property type="entry name" value="NusB_RsmB_TIM44"/>
</dbReference>
<name>A0A382QID0_9ZZZZ</name>
<accession>A0A382QID0</accession>